<evidence type="ECO:0000256" key="1">
    <source>
        <dbReference type="ARBA" id="ARBA00008455"/>
    </source>
</evidence>
<dbReference type="SUPFAM" id="SSF54001">
    <property type="entry name" value="Cysteine proteinases"/>
    <property type="match status" value="1"/>
</dbReference>
<evidence type="ECO:0000256" key="6">
    <source>
        <dbReference type="ARBA" id="ARBA00023180"/>
    </source>
</evidence>
<dbReference type="InterPro" id="IPR000169">
    <property type="entry name" value="Pept_cys_AS"/>
</dbReference>
<dbReference type="PANTHER" id="PTHR12411">
    <property type="entry name" value="CYSTEINE PROTEASE FAMILY C1-RELATED"/>
    <property type="match status" value="1"/>
</dbReference>
<dbReference type="SMART" id="SM00645">
    <property type="entry name" value="Pept_C1"/>
    <property type="match status" value="1"/>
</dbReference>
<dbReference type="Proteomes" id="UP000243459">
    <property type="component" value="Chromosome 3"/>
</dbReference>
<proteinExistence type="inferred from homology"/>
<evidence type="ECO:0000259" key="8">
    <source>
        <dbReference type="SMART" id="SM00277"/>
    </source>
</evidence>
<dbReference type="SUPFAM" id="SSF57277">
    <property type="entry name" value="Granulin repeat"/>
    <property type="match status" value="1"/>
</dbReference>
<dbReference type="FunFam" id="2.10.25.160:FF:000002">
    <property type="entry name" value="Cysteine protease 1"/>
    <property type="match status" value="1"/>
</dbReference>
<dbReference type="OMA" id="CLMNKNS"/>
<evidence type="ECO:0000256" key="3">
    <source>
        <dbReference type="ARBA" id="ARBA00022801"/>
    </source>
</evidence>
<dbReference type="EMBL" id="CM007383">
    <property type="protein sequence ID" value="ONK76760.1"/>
    <property type="molecule type" value="Genomic_DNA"/>
</dbReference>
<dbReference type="InterPro" id="IPR000668">
    <property type="entry name" value="Peptidase_C1A_C"/>
</dbReference>
<sequence>MTNEEYRSVYLGIRPNATRHSFSNMYQYNHGDKLPKSVDWRSKGAVAPVKDQGSCGSCWAFSAVAAVEGINKIVTGNLVSLSEQELVDCDTIYNQGCKGGLMDHAFEFIIKNGGIDTEVDYPYRGKGGKCDAYKMSNAQVVSIDKYELVPPNNENALKKAVAHQPVSVAIEASGRVFQLYQSGVFTGNCGTDLDHGVTAVGYGTENNKDYWIVKNSWGTEWGESGFIRIERNIKDAAGKCGIAIEPSYPIKTRPNPPNPGPSPPSPPVKPPKVCDEHYSCPESSTCCCVYGYGSHCFSWGCCPLEGATCCNDHYSCCPQDYPVCNVRERTCLTSKNNPLGVKALARTPAKPLWAYSSAQTERSSA</sequence>
<feature type="compositionally biased region" description="Pro residues" evidence="7">
    <location>
        <begin position="254"/>
        <end position="268"/>
    </location>
</feature>
<dbReference type="Gene3D" id="2.10.25.160">
    <property type="entry name" value="Granulin"/>
    <property type="match status" value="1"/>
</dbReference>
<evidence type="ECO:0000256" key="5">
    <source>
        <dbReference type="ARBA" id="ARBA00023157"/>
    </source>
</evidence>
<dbReference type="InterPro" id="IPR000118">
    <property type="entry name" value="Granulin"/>
</dbReference>
<evidence type="ECO:0000256" key="4">
    <source>
        <dbReference type="ARBA" id="ARBA00022807"/>
    </source>
</evidence>
<protein>
    <recommendedName>
        <fullName evidence="12">Granulins domain-containing protein</fullName>
    </recommendedName>
</protein>
<evidence type="ECO:0000313" key="10">
    <source>
        <dbReference type="EMBL" id="ONK76760.1"/>
    </source>
</evidence>
<dbReference type="InterPro" id="IPR025660">
    <property type="entry name" value="Pept_his_AS"/>
</dbReference>
<dbReference type="InterPro" id="IPR013128">
    <property type="entry name" value="Peptidase_C1A"/>
</dbReference>
<evidence type="ECO:0000259" key="9">
    <source>
        <dbReference type="SMART" id="SM00645"/>
    </source>
</evidence>
<keyword evidence="11" id="KW-1185">Reference proteome</keyword>
<dbReference type="SMART" id="SM00277">
    <property type="entry name" value="GRAN"/>
    <property type="match status" value="1"/>
</dbReference>
<keyword evidence="5" id="KW-1015">Disulfide bond</keyword>
<dbReference type="Gramene" id="ONK76760">
    <property type="protein sequence ID" value="ONK76760"/>
    <property type="gene ID" value="A4U43_C03F31850"/>
</dbReference>
<keyword evidence="3" id="KW-0378">Hydrolase</keyword>
<dbReference type="InterPro" id="IPR039417">
    <property type="entry name" value="Peptidase_C1A_papain-like"/>
</dbReference>
<dbReference type="PROSITE" id="PS00640">
    <property type="entry name" value="THIOL_PROTEASE_ASN"/>
    <property type="match status" value="1"/>
</dbReference>
<feature type="domain" description="Peptidase C1A papain C-terminal" evidence="9">
    <location>
        <begin position="34"/>
        <end position="250"/>
    </location>
</feature>
<dbReference type="GO" id="GO:0008234">
    <property type="term" value="F:cysteine-type peptidase activity"/>
    <property type="evidence" value="ECO:0007669"/>
    <property type="project" value="UniProtKB-KW"/>
</dbReference>
<dbReference type="InterPro" id="IPR037277">
    <property type="entry name" value="Granulin_sf"/>
</dbReference>
<reference evidence="11" key="1">
    <citation type="journal article" date="2017" name="Nat. Commun.">
        <title>The asparagus genome sheds light on the origin and evolution of a young Y chromosome.</title>
        <authorList>
            <person name="Harkess A."/>
            <person name="Zhou J."/>
            <person name="Xu C."/>
            <person name="Bowers J.E."/>
            <person name="Van der Hulst R."/>
            <person name="Ayyampalayam S."/>
            <person name="Mercati F."/>
            <person name="Riccardi P."/>
            <person name="McKain M.R."/>
            <person name="Kakrana A."/>
            <person name="Tang H."/>
            <person name="Ray J."/>
            <person name="Groenendijk J."/>
            <person name="Arikit S."/>
            <person name="Mathioni S.M."/>
            <person name="Nakano M."/>
            <person name="Shan H."/>
            <person name="Telgmann-Rauber A."/>
            <person name="Kanno A."/>
            <person name="Yue Z."/>
            <person name="Chen H."/>
            <person name="Li W."/>
            <person name="Chen Y."/>
            <person name="Xu X."/>
            <person name="Zhang Y."/>
            <person name="Luo S."/>
            <person name="Chen H."/>
            <person name="Gao J."/>
            <person name="Mao Z."/>
            <person name="Pires J.C."/>
            <person name="Luo M."/>
            <person name="Kudrna D."/>
            <person name="Wing R.A."/>
            <person name="Meyers B.C."/>
            <person name="Yi K."/>
            <person name="Kong H."/>
            <person name="Lavrijsen P."/>
            <person name="Sunseri F."/>
            <person name="Falavigna A."/>
            <person name="Ye Y."/>
            <person name="Leebens-Mack J.H."/>
            <person name="Chen G."/>
        </authorList>
    </citation>
    <scope>NUCLEOTIDE SEQUENCE [LARGE SCALE GENOMIC DNA]</scope>
    <source>
        <strain evidence="11">cv. DH0086</strain>
    </source>
</reference>
<comment type="similarity">
    <text evidence="1">Belongs to the peptidase C1 family.</text>
</comment>
<keyword evidence="4" id="KW-0788">Thiol protease</keyword>
<dbReference type="Pfam" id="PF00112">
    <property type="entry name" value="Peptidase_C1"/>
    <property type="match status" value="1"/>
</dbReference>
<dbReference type="AlphaFoldDB" id="A0A5P1FJK5"/>
<dbReference type="CDD" id="cd02248">
    <property type="entry name" value="Peptidase_C1A"/>
    <property type="match status" value="1"/>
</dbReference>
<dbReference type="PRINTS" id="PR00705">
    <property type="entry name" value="PAPAIN"/>
</dbReference>
<organism evidence="10 11">
    <name type="scientific">Asparagus officinalis</name>
    <name type="common">Garden asparagus</name>
    <dbReference type="NCBI Taxonomy" id="4686"/>
    <lineage>
        <taxon>Eukaryota</taxon>
        <taxon>Viridiplantae</taxon>
        <taxon>Streptophyta</taxon>
        <taxon>Embryophyta</taxon>
        <taxon>Tracheophyta</taxon>
        <taxon>Spermatophyta</taxon>
        <taxon>Magnoliopsida</taxon>
        <taxon>Liliopsida</taxon>
        <taxon>Asparagales</taxon>
        <taxon>Asparagaceae</taxon>
        <taxon>Asparagoideae</taxon>
        <taxon>Asparagus</taxon>
    </lineage>
</organism>
<keyword evidence="2" id="KW-0645">Protease</keyword>
<feature type="domain" description="Granulins" evidence="8">
    <location>
        <begin position="274"/>
        <end position="331"/>
    </location>
</feature>
<gene>
    <name evidence="10" type="ORF">A4U43_C03F31850</name>
</gene>
<feature type="region of interest" description="Disordered" evidence="7">
    <location>
        <begin position="247"/>
        <end position="268"/>
    </location>
</feature>
<evidence type="ECO:0000313" key="11">
    <source>
        <dbReference type="Proteomes" id="UP000243459"/>
    </source>
</evidence>
<dbReference type="InterPro" id="IPR038765">
    <property type="entry name" value="Papain-like_cys_pep_sf"/>
</dbReference>
<keyword evidence="6" id="KW-0325">Glycoprotein</keyword>
<dbReference type="Gene3D" id="3.90.70.10">
    <property type="entry name" value="Cysteine proteinases"/>
    <property type="match status" value="1"/>
</dbReference>
<evidence type="ECO:0000256" key="2">
    <source>
        <dbReference type="ARBA" id="ARBA00022670"/>
    </source>
</evidence>
<evidence type="ECO:0008006" key="12">
    <source>
        <dbReference type="Google" id="ProtNLM"/>
    </source>
</evidence>
<dbReference type="PROSITE" id="PS00139">
    <property type="entry name" value="THIOL_PROTEASE_CYS"/>
    <property type="match status" value="1"/>
</dbReference>
<evidence type="ECO:0000256" key="7">
    <source>
        <dbReference type="SAM" id="MobiDB-lite"/>
    </source>
</evidence>
<accession>A0A5P1FJK5</accession>
<dbReference type="FunFam" id="3.90.70.10:FF:000068">
    <property type="entry name" value="Cysteine protease 1"/>
    <property type="match status" value="1"/>
</dbReference>
<dbReference type="InterPro" id="IPR025661">
    <property type="entry name" value="Pept_asp_AS"/>
</dbReference>
<dbReference type="PROSITE" id="PS00639">
    <property type="entry name" value="THIOL_PROTEASE_HIS"/>
    <property type="match status" value="1"/>
</dbReference>
<name>A0A5P1FJK5_ASPOF</name>
<dbReference type="GO" id="GO:0006508">
    <property type="term" value="P:proteolysis"/>
    <property type="evidence" value="ECO:0007669"/>
    <property type="project" value="UniProtKB-KW"/>
</dbReference>
<dbReference type="Pfam" id="PF00396">
    <property type="entry name" value="Granulin"/>
    <property type="match status" value="1"/>
</dbReference>